<name>J9FWE2_9ZZZZ</name>
<dbReference type="Pfam" id="PF01610">
    <property type="entry name" value="DDE_Tnp_ISL3"/>
    <property type="match status" value="1"/>
</dbReference>
<dbReference type="InterPro" id="IPR002560">
    <property type="entry name" value="Transposase_DDE"/>
</dbReference>
<evidence type="ECO:0000313" key="3">
    <source>
        <dbReference type="EMBL" id="EJW98848.1"/>
    </source>
</evidence>
<comment type="caution">
    <text evidence="3">The sequence shown here is derived from an EMBL/GenBank/DDBJ whole genome shotgun (WGS) entry which is preliminary data.</text>
</comment>
<gene>
    <name evidence="3" type="ORF">EVA_13045</name>
</gene>
<proteinExistence type="predicted"/>
<reference evidence="3" key="1">
    <citation type="journal article" date="2012" name="PLoS ONE">
        <title>Gene sets for utilization of primary and secondary nutrition supplies in the distal gut of endangered iberian lynx.</title>
        <authorList>
            <person name="Alcaide M."/>
            <person name="Messina E."/>
            <person name="Richter M."/>
            <person name="Bargiela R."/>
            <person name="Peplies J."/>
            <person name="Huws S.A."/>
            <person name="Newbold C.J."/>
            <person name="Golyshin P.N."/>
            <person name="Simon M.A."/>
            <person name="Lopez G."/>
            <person name="Yakimov M.M."/>
            <person name="Ferrer M."/>
        </authorList>
    </citation>
    <scope>NUCLEOTIDE SEQUENCE</scope>
</reference>
<sequence length="241" mass="28307">MDFSDSMFSIAKQCFPKATIVIDCFHIVQRLCEGLEEMRLRFKRLAATEAKKEAAAFAQNEDRKAKQRAYYRKKHPRNKKEHRGRKRIRKQKYKPTLLANGETKVEMLTRSRNMLAQSGDKWGESKKERARILFEQYPQMKEAYSLICKVRAIFKSHITRKEAKEKLHEWYKEVNACTLREIKAARNAIKGKEEYVLNYFLNRSTNAAAESLNSKIKGFRAQLHGIADIPFFLYRICTIFG</sequence>
<dbReference type="PANTHER" id="PTHR33498">
    <property type="entry name" value="TRANSPOSASE FOR INSERTION SEQUENCE ELEMENT IS1557"/>
    <property type="match status" value="1"/>
</dbReference>
<organism evidence="3">
    <name type="scientific">gut metagenome</name>
    <dbReference type="NCBI Taxonomy" id="749906"/>
    <lineage>
        <taxon>unclassified sequences</taxon>
        <taxon>metagenomes</taxon>
        <taxon>organismal metagenomes</taxon>
    </lineage>
</organism>
<feature type="compositionally biased region" description="Basic residues" evidence="1">
    <location>
        <begin position="65"/>
        <end position="93"/>
    </location>
</feature>
<feature type="domain" description="Transposase IS204/IS1001/IS1096/IS1165 DDE" evidence="2">
    <location>
        <begin position="1"/>
        <end position="236"/>
    </location>
</feature>
<feature type="region of interest" description="Disordered" evidence="1">
    <location>
        <begin position="56"/>
        <end position="93"/>
    </location>
</feature>
<dbReference type="PANTHER" id="PTHR33498:SF1">
    <property type="entry name" value="TRANSPOSASE FOR INSERTION SEQUENCE ELEMENT IS1557"/>
    <property type="match status" value="1"/>
</dbReference>
<dbReference type="AlphaFoldDB" id="J9FWE2"/>
<evidence type="ECO:0000256" key="1">
    <source>
        <dbReference type="SAM" id="MobiDB-lite"/>
    </source>
</evidence>
<dbReference type="InterPro" id="IPR047951">
    <property type="entry name" value="Transpos_ISL3"/>
</dbReference>
<protein>
    <submittedName>
        <fullName evidence="3">Transposase, IS204/IS1001/IS1096/IS1165</fullName>
    </submittedName>
</protein>
<accession>J9FWE2</accession>
<evidence type="ECO:0000259" key="2">
    <source>
        <dbReference type="Pfam" id="PF01610"/>
    </source>
</evidence>
<dbReference type="EMBL" id="AMCI01004078">
    <property type="protein sequence ID" value="EJW98848.1"/>
    <property type="molecule type" value="Genomic_DNA"/>
</dbReference>